<keyword evidence="4" id="KW-1185">Reference proteome</keyword>
<sequence length="166" mass="18220">MNQRIPVTIVNHVAIDIAVAADIVWKMIIEEIGEARGFRSVGTVEPLEGVDAPLGGYRLTSRDENGALDERVARLTERDEAARRLSVFAEFLSVPGGMIVYATYQAQDAQSGTRFSIDCHTREEIELPTGASAADLSAKIAEKTAFYDDALGDKMQKTKEKLECEK</sequence>
<proteinExistence type="predicted"/>
<evidence type="ECO:0000313" key="1">
    <source>
        <dbReference type="EMBL" id="BBE34209.1"/>
    </source>
</evidence>
<dbReference type="KEGG" id="smic:SmB9_18670"/>
<evidence type="ECO:0000313" key="3">
    <source>
        <dbReference type="Proteomes" id="UP000275727"/>
    </source>
</evidence>
<dbReference type="Proteomes" id="UP000275727">
    <property type="component" value="Chromosome"/>
</dbReference>
<accession>A0AAD1D6P6</accession>
<organism evidence="1 3">
    <name type="scientific">Sphingosinicella microcystinivorans</name>
    <dbReference type="NCBI Taxonomy" id="335406"/>
    <lineage>
        <taxon>Bacteria</taxon>
        <taxon>Pseudomonadati</taxon>
        <taxon>Pseudomonadota</taxon>
        <taxon>Alphaproteobacteria</taxon>
        <taxon>Sphingomonadales</taxon>
        <taxon>Sphingosinicellaceae</taxon>
        <taxon>Sphingosinicella</taxon>
    </lineage>
</organism>
<dbReference type="Proteomes" id="UP000276029">
    <property type="component" value="Unassembled WGS sequence"/>
</dbReference>
<reference evidence="2 4" key="2">
    <citation type="submission" date="2018-10" db="EMBL/GenBank/DDBJ databases">
        <title>Genomic Encyclopedia of Type Strains, Phase IV (KMG-IV): sequencing the most valuable type-strain genomes for metagenomic binning, comparative biology and taxonomic classification.</title>
        <authorList>
            <person name="Goeker M."/>
        </authorList>
    </citation>
    <scope>NUCLEOTIDE SEQUENCE [LARGE SCALE GENOMIC DNA]</scope>
    <source>
        <strain evidence="2 4">DSM 19791</strain>
    </source>
</reference>
<protein>
    <submittedName>
        <fullName evidence="1">Uncharacterized protein</fullName>
    </submittedName>
</protein>
<name>A0AAD1D6P6_SPHMI</name>
<dbReference type="EMBL" id="RBWX01000007">
    <property type="protein sequence ID" value="RKS91241.1"/>
    <property type="molecule type" value="Genomic_DNA"/>
</dbReference>
<dbReference type="AlphaFoldDB" id="A0AAD1D6P6"/>
<dbReference type="RefSeq" id="WP_121047714.1">
    <property type="nucleotide sequence ID" value="NZ_AP018711.1"/>
</dbReference>
<dbReference type="EMBL" id="AP018711">
    <property type="protein sequence ID" value="BBE34209.1"/>
    <property type="molecule type" value="Genomic_DNA"/>
</dbReference>
<evidence type="ECO:0000313" key="2">
    <source>
        <dbReference type="EMBL" id="RKS91241.1"/>
    </source>
</evidence>
<evidence type="ECO:0000313" key="4">
    <source>
        <dbReference type="Proteomes" id="UP000276029"/>
    </source>
</evidence>
<gene>
    <name evidence="2" type="ORF">DFR51_0798</name>
    <name evidence="1" type="ORF">SmB9_18670</name>
</gene>
<reference evidence="1 3" key="1">
    <citation type="submission" date="2018-06" db="EMBL/GenBank/DDBJ databases">
        <title>Complete Genome Sequence of the Microcystin-Degrading Bacterium Sphingosinicella microcystinivorans Strain B-9.</title>
        <authorList>
            <person name="Jin H."/>
            <person name="Nishizawa T."/>
            <person name="Guo Y."/>
            <person name="Nishizawa A."/>
            <person name="Park H."/>
            <person name="Kato H."/>
            <person name="Tsuji K."/>
            <person name="Harada K."/>
        </authorList>
    </citation>
    <scope>NUCLEOTIDE SEQUENCE [LARGE SCALE GENOMIC DNA]</scope>
    <source>
        <strain evidence="1 3">B9</strain>
    </source>
</reference>